<keyword evidence="3" id="KW-1185">Reference proteome</keyword>
<organism evidence="2 3">
    <name type="scientific">Bacteroides zhangwenhongii</name>
    <dbReference type="NCBI Taxonomy" id="2650157"/>
    <lineage>
        <taxon>Bacteria</taxon>
        <taxon>Pseudomonadati</taxon>
        <taxon>Bacteroidota</taxon>
        <taxon>Bacteroidia</taxon>
        <taxon>Bacteroidales</taxon>
        <taxon>Bacteroidaceae</taxon>
        <taxon>Bacteroides</taxon>
    </lineage>
</organism>
<keyword evidence="1" id="KW-0812">Transmembrane</keyword>
<name>A0ABT5H4T0_9BACE</name>
<feature type="transmembrane region" description="Helical" evidence="1">
    <location>
        <begin position="35"/>
        <end position="52"/>
    </location>
</feature>
<protein>
    <submittedName>
        <fullName evidence="2">EpsG family protein</fullName>
    </submittedName>
</protein>
<dbReference type="InterPro" id="IPR049458">
    <property type="entry name" value="EpsG-like"/>
</dbReference>
<proteinExistence type="predicted"/>
<evidence type="ECO:0000313" key="3">
    <source>
        <dbReference type="Proteomes" id="UP001215398"/>
    </source>
</evidence>
<feature type="transmembrane region" description="Helical" evidence="1">
    <location>
        <begin position="6"/>
        <end position="23"/>
    </location>
</feature>
<sequence length="356" mass="41671">MIPAEFYKYIYLILITIITLFVVKQRNDLNLCEGIGKNVWFCVFLILFIGFRPHSPIFGDMMNYANWWRFSSWNGWDWNTENKIFDNIYGFMGSVFPDATPFFVLIAAIYFIAILIACRKLFPSNTFIVYLVYLAAFSTLSYATNGIKAGAAAALFLVALAYRDKIFISLLFLFLSWGFHHSMVLPVAAYVVTLFFKKKEWFFYGWFFCLLMAAGHISFFQQLFAGLSDESGAGYLTNNTTAEVLYAKVGFRIDFIIYSFMPVLMGYYVKYKYKMKDDFYDMLLNIYLTTNGIWMLCMYAEFTNRIAYLSWFMYPIVLIYPCYAIKDKLHPLVLNRQKIVLCHLAFTLFMDLVYYA</sequence>
<reference evidence="2 3" key="1">
    <citation type="submission" date="2023-01" db="EMBL/GenBank/DDBJ databases">
        <title>Exploring GABA producing Bacteroides strains toward improving mental health.</title>
        <authorList>
            <person name="Yousuf B."/>
            <person name="Bouhlel N.E."/>
            <person name="Mottawea W."/>
            <person name="Hammami R."/>
        </authorList>
    </citation>
    <scope>NUCLEOTIDE SEQUENCE [LARGE SCALE GENOMIC DNA]</scope>
    <source>
        <strain evidence="2 3">UO.H1054</strain>
    </source>
</reference>
<evidence type="ECO:0000256" key="1">
    <source>
        <dbReference type="SAM" id="Phobius"/>
    </source>
</evidence>
<dbReference type="RefSeq" id="WP_272719452.1">
    <property type="nucleotide sequence ID" value="NZ_JAQPYS010000007.1"/>
</dbReference>
<feature type="transmembrane region" description="Helical" evidence="1">
    <location>
        <begin position="203"/>
        <end position="225"/>
    </location>
</feature>
<gene>
    <name evidence="2" type="ORF">PQG98_01185</name>
</gene>
<comment type="caution">
    <text evidence="2">The sequence shown here is derived from an EMBL/GenBank/DDBJ whole genome shotgun (WGS) entry which is preliminary data.</text>
</comment>
<feature type="transmembrane region" description="Helical" evidence="1">
    <location>
        <begin position="99"/>
        <end position="118"/>
    </location>
</feature>
<feature type="transmembrane region" description="Helical" evidence="1">
    <location>
        <begin position="245"/>
        <end position="270"/>
    </location>
</feature>
<keyword evidence="1" id="KW-1133">Transmembrane helix</keyword>
<evidence type="ECO:0000313" key="2">
    <source>
        <dbReference type="EMBL" id="MDC7134961.1"/>
    </source>
</evidence>
<keyword evidence="1" id="KW-0472">Membrane</keyword>
<accession>A0ABT5H4T0</accession>
<feature type="transmembrane region" description="Helical" evidence="1">
    <location>
        <begin position="338"/>
        <end position="355"/>
    </location>
</feature>
<dbReference type="EMBL" id="JAQPYS010000007">
    <property type="protein sequence ID" value="MDC7134961.1"/>
    <property type="molecule type" value="Genomic_DNA"/>
</dbReference>
<dbReference type="Proteomes" id="UP001215398">
    <property type="component" value="Unassembled WGS sequence"/>
</dbReference>
<feature type="transmembrane region" description="Helical" evidence="1">
    <location>
        <begin position="308"/>
        <end position="326"/>
    </location>
</feature>
<feature type="transmembrane region" description="Helical" evidence="1">
    <location>
        <begin position="282"/>
        <end position="302"/>
    </location>
</feature>
<feature type="transmembrane region" description="Helical" evidence="1">
    <location>
        <begin position="130"/>
        <end position="160"/>
    </location>
</feature>
<feature type="transmembrane region" description="Helical" evidence="1">
    <location>
        <begin position="166"/>
        <end position="196"/>
    </location>
</feature>
<dbReference type="Pfam" id="PF14897">
    <property type="entry name" value="EpsG"/>
    <property type="match status" value="1"/>
</dbReference>